<dbReference type="PANTHER" id="PTHR46864:SF1">
    <property type="entry name" value="LAFORIN"/>
    <property type="match status" value="1"/>
</dbReference>
<evidence type="ECO:0000313" key="1">
    <source>
        <dbReference type="EMBL" id="TNN33021.1"/>
    </source>
</evidence>
<dbReference type="Gene3D" id="2.60.40.10">
    <property type="entry name" value="Immunoglobulins"/>
    <property type="match status" value="1"/>
</dbReference>
<accession>A0A4Z2EWS1</accession>
<organism evidence="1 2">
    <name type="scientific">Liparis tanakae</name>
    <name type="common">Tanaka's snailfish</name>
    <dbReference type="NCBI Taxonomy" id="230148"/>
    <lineage>
        <taxon>Eukaryota</taxon>
        <taxon>Metazoa</taxon>
        <taxon>Chordata</taxon>
        <taxon>Craniata</taxon>
        <taxon>Vertebrata</taxon>
        <taxon>Euteleostomi</taxon>
        <taxon>Actinopterygii</taxon>
        <taxon>Neopterygii</taxon>
        <taxon>Teleostei</taxon>
        <taxon>Neoteleostei</taxon>
        <taxon>Acanthomorphata</taxon>
        <taxon>Eupercaria</taxon>
        <taxon>Perciformes</taxon>
        <taxon>Cottioidei</taxon>
        <taxon>Cottales</taxon>
        <taxon>Liparidae</taxon>
        <taxon>Liparis</taxon>
    </lineage>
</organism>
<dbReference type="GO" id="GO:0005634">
    <property type="term" value="C:nucleus"/>
    <property type="evidence" value="ECO:0007669"/>
    <property type="project" value="TreeGrafter"/>
</dbReference>
<dbReference type="Proteomes" id="UP000314294">
    <property type="component" value="Unassembled WGS sequence"/>
</dbReference>
<gene>
    <name evidence="1" type="ORF">EYF80_056816</name>
</gene>
<dbReference type="GO" id="GO:0004725">
    <property type="term" value="F:protein tyrosine phosphatase activity"/>
    <property type="evidence" value="ECO:0007669"/>
    <property type="project" value="InterPro"/>
</dbReference>
<dbReference type="SUPFAM" id="SSF49452">
    <property type="entry name" value="Starch-binding domain-like"/>
    <property type="match status" value="1"/>
</dbReference>
<name>A0A4Z2EWS1_9TELE</name>
<evidence type="ECO:0000313" key="2">
    <source>
        <dbReference type="Proteomes" id="UP000314294"/>
    </source>
</evidence>
<dbReference type="InterPro" id="IPR042942">
    <property type="entry name" value="Laforin"/>
</dbReference>
<comment type="caution">
    <text evidence="1">The sequence shown here is derived from an EMBL/GenBank/DDBJ whole genome shotgun (WGS) entry which is preliminary data.</text>
</comment>
<dbReference type="AlphaFoldDB" id="A0A4Z2EWS1"/>
<protein>
    <submittedName>
        <fullName evidence="1">Uncharacterized protein</fullName>
    </submittedName>
</protein>
<sequence length="59" mass="6756">MGGWDPRAAVQMRASQERLLSTQEPCLWTGDVQLAEPFKDALWFKFVKRVCGICVWEGI</sequence>
<dbReference type="GO" id="GO:0005737">
    <property type="term" value="C:cytoplasm"/>
    <property type="evidence" value="ECO:0007669"/>
    <property type="project" value="TreeGrafter"/>
</dbReference>
<keyword evidence="2" id="KW-1185">Reference proteome</keyword>
<dbReference type="EMBL" id="SRLO01002388">
    <property type="protein sequence ID" value="TNN33021.1"/>
    <property type="molecule type" value="Genomic_DNA"/>
</dbReference>
<reference evidence="1 2" key="1">
    <citation type="submission" date="2019-03" db="EMBL/GenBank/DDBJ databases">
        <title>First draft genome of Liparis tanakae, snailfish: a comprehensive survey of snailfish specific genes.</title>
        <authorList>
            <person name="Kim W."/>
            <person name="Song I."/>
            <person name="Jeong J.-H."/>
            <person name="Kim D."/>
            <person name="Kim S."/>
            <person name="Ryu S."/>
            <person name="Song J.Y."/>
            <person name="Lee S.K."/>
        </authorList>
    </citation>
    <scope>NUCLEOTIDE SEQUENCE [LARGE SCALE GENOMIC DNA]</scope>
    <source>
        <tissue evidence="1">Muscle</tissue>
    </source>
</reference>
<dbReference type="OrthoDB" id="273181at2759"/>
<dbReference type="InterPro" id="IPR013783">
    <property type="entry name" value="Ig-like_fold"/>
</dbReference>
<dbReference type="PANTHER" id="PTHR46864">
    <property type="entry name" value="LAFORIN"/>
    <property type="match status" value="1"/>
</dbReference>
<dbReference type="GO" id="GO:0030246">
    <property type="term" value="F:carbohydrate binding"/>
    <property type="evidence" value="ECO:0007669"/>
    <property type="project" value="InterPro"/>
</dbReference>
<proteinExistence type="predicted"/>
<dbReference type="InterPro" id="IPR013784">
    <property type="entry name" value="Carb-bd-like_fold"/>
</dbReference>